<name>A0A8D8F9P6_CULPI</name>
<dbReference type="AlphaFoldDB" id="A0A8D8F9P6"/>
<protein>
    <submittedName>
        <fullName evidence="1">(northern house mosquito) hypothetical protein</fullName>
    </submittedName>
</protein>
<dbReference type="Pfam" id="PF05380">
    <property type="entry name" value="Peptidase_A17"/>
    <property type="match status" value="1"/>
</dbReference>
<dbReference type="EMBL" id="HBUE01048708">
    <property type="protein sequence ID" value="CAG6463556.1"/>
    <property type="molecule type" value="Transcribed_RNA"/>
</dbReference>
<reference evidence="1" key="1">
    <citation type="submission" date="2021-05" db="EMBL/GenBank/DDBJ databases">
        <authorList>
            <person name="Alioto T."/>
            <person name="Alioto T."/>
            <person name="Gomez Garrido J."/>
        </authorList>
    </citation>
    <scope>NUCLEOTIDE SEQUENCE</scope>
</reference>
<proteinExistence type="predicted"/>
<sequence>MAPLALPFWQPGHCCKPVSTKEHFPLAAVFGAEIVEEALEMQRQLAGIIGKAGFELHKWCSNRSELLAGIPEDKLEQKVLFTEEGKTKTLGITWQPDLDVFCFDIHSIAFSEGPPTKRKVLSDISKFFEPCGLAAPVVMTGKIYMQDMW</sequence>
<dbReference type="PANTHER" id="PTHR47331:SF1">
    <property type="entry name" value="GAG-LIKE PROTEIN"/>
    <property type="match status" value="1"/>
</dbReference>
<organism evidence="1">
    <name type="scientific">Culex pipiens</name>
    <name type="common">House mosquito</name>
    <dbReference type="NCBI Taxonomy" id="7175"/>
    <lineage>
        <taxon>Eukaryota</taxon>
        <taxon>Metazoa</taxon>
        <taxon>Ecdysozoa</taxon>
        <taxon>Arthropoda</taxon>
        <taxon>Hexapoda</taxon>
        <taxon>Insecta</taxon>
        <taxon>Pterygota</taxon>
        <taxon>Neoptera</taxon>
        <taxon>Endopterygota</taxon>
        <taxon>Diptera</taxon>
        <taxon>Nematocera</taxon>
        <taxon>Culicoidea</taxon>
        <taxon>Culicidae</taxon>
        <taxon>Culicinae</taxon>
        <taxon>Culicini</taxon>
        <taxon>Culex</taxon>
        <taxon>Culex</taxon>
    </lineage>
</organism>
<evidence type="ECO:0000313" key="1">
    <source>
        <dbReference type="EMBL" id="CAG6463556.1"/>
    </source>
</evidence>
<dbReference type="PANTHER" id="PTHR47331">
    <property type="entry name" value="PHD-TYPE DOMAIN-CONTAINING PROTEIN"/>
    <property type="match status" value="1"/>
</dbReference>
<accession>A0A8D8F9P6</accession>
<dbReference type="InterPro" id="IPR008042">
    <property type="entry name" value="Retrotrans_Pao"/>
</dbReference>